<name>A0A5N3XEW8_MUNRE</name>
<dbReference type="PANTHER" id="PTHR19303">
    <property type="entry name" value="TRANSPOSON"/>
    <property type="match status" value="1"/>
</dbReference>
<dbReference type="EMBL" id="VCEB01000011">
    <property type="protein sequence ID" value="KAB0372491.1"/>
    <property type="molecule type" value="Genomic_DNA"/>
</dbReference>
<protein>
    <recommendedName>
        <fullName evidence="1">DDE-1 domain-containing protein</fullName>
    </recommendedName>
</protein>
<dbReference type="Gene3D" id="1.10.10.60">
    <property type="entry name" value="Homeodomain-like"/>
    <property type="match status" value="1"/>
</dbReference>
<evidence type="ECO:0000313" key="2">
    <source>
        <dbReference type="EMBL" id="KAB0372491.1"/>
    </source>
</evidence>
<gene>
    <name evidence="2" type="ORF">FD755_016283</name>
</gene>
<organism evidence="2 3">
    <name type="scientific">Muntiacus reevesi</name>
    <name type="common">Reeves' muntjac</name>
    <name type="synonym">Cervus reevesi</name>
    <dbReference type="NCBI Taxonomy" id="9886"/>
    <lineage>
        <taxon>Eukaryota</taxon>
        <taxon>Metazoa</taxon>
        <taxon>Chordata</taxon>
        <taxon>Craniata</taxon>
        <taxon>Vertebrata</taxon>
        <taxon>Euteleostomi</taxon>
        <taxon>Mammalia</taxon>
        <taxon>Eutheria</taxon>
        <taxon>Laurasiatheria</taxon>
        <taxon>Artiodactyla</taxon>
        <taxon>Ruminantia</taxon>
        <taxon>Pecora</taxon>
        <taxon>Cervidae</taxon>
        <taxon>Muntiacinae</taxon>
        <taxon>Muntiacus</taxon>
    </lineage>
</organism>
<evidence type="ECO:0000313" key="3">
    <source>
        <dbReference type="Proteomes" id="UP000326062"/>
    </source>
</evidence>
<evidence type="ECO:0000259" key="1">
    <source>
        <dbReference type="Pfam" id="PF03184"/>
    </source>
</evidence>
<dbReference type="GO" id="GO:0005634">
    <property type="term" value="C:nucleus"/>
    <property type="evidence" value="ECO:0007669"/>
    <property type="project" value="TreeGrafter"/>
</dbReference>
<dbReference type="Pfam" id="PF03184">
    <property type="entry name" value="DDE_1"/>
    <property type="match status" value="1"/>
</dbReference>
<dbReference type="GO" id="GO:0003677">
    <property type="term" value="F:DNA binding"/>
    <property type="evidence" value="ECO:0007669"/>
    <property type="project" value="TreeGrafter"/>
</dbReference>
<dbReference type="PANTHER" id="PTHR19303:SF26">
    <property type="entry name" value="TIGGER TRANSPOSABLE ELEMENT-DERIVED PROTEIN 1"/>
    <property type="match status" value="1"/>
</dbReference>
<dbReference type="AlphaFoldDB" id="A0A5N3XEW8"/>
<sequence length="417" mass="47434">MLKTEIGEKLNFSSQTVSQEIKSTTSVNTQVIRNFVWIDQTSRDIPLSQCLAQSKVLILFNPVEAERSEEAAEEKLEGSSGWFIRFKERSHLHHIKVHREAARADVQVTASYPEDRVKIINEGDYSKQQIFNGDETAFYWKKMTYRNFTAREENSVPVFKASKDRLALLLWANAAGNFQVKQILIYHSKTPRSLKNYANSTLPIPFKVLLPIDNASGHARALMAVNVFMPANIAAILCSPWIRVISIFQSYYLRNTMNKIIATIDSDSSDGSGNSQLKTLWKGFTILDAIKDICDSWEEVKIPTFPGIGKKLILTLMDDSKGLKTLVEEVTKDVVETARELELELEPEDVTELLDVHRKGFHDMESTPGKDAMETVEMTTEDLEYYTNLATLHQQKRLQLTEGSDDGWHFLAIKYCN</sequence>
<proteinExistence type="predicted"/>
<dbReference type="InterPro" id="IPR004875">
    <property type="entry name" value="DDE_SF_endonuclease_dom"/>
</dbReference>
<reference evidence="2 3" key="1">
    <citation type="submission" date="2019-06" db="EMBL/GenBank/DDBJ databases">
        <title>Discovery of a novel chromosome fission-fusion reversal in muntjac.</title>
        <authorList>
            <person name="Mudd A.B."/>
            <person name="Bredeson J.V."/>
            <person name="Baum R."/>
            <person name="Hockemeyer D."/>
            <person name="Rokhsar D.S."/>
        </authorList>
    </citation>
    <scope>NUCLEOTIDE SEQUENCE [LARGE SCALE GENOMIC DNA]</scope>
    <source>
        <strain evidence="2">UCam_UCB_Mr</strain>
        <tissue evidence="2">Fibroblast cell line</tissue>
    </source>
</reference>
<dbReference type="InterPro" id="IPR050863">
    <property type="entry name" value="CenT-Element_Derived"/>
</dbReference>
<feature type="domain" description="DDE-1" evidence="1">
    <location>
        <begin position="206"/>
        <end position="302"/>
    </location>
</feature>
<accession>A0A5N3XEW8</accession>
<comment type="caution">
    <text evidence="2">The sequence shown here is derived from an EMBL/GenBank/DDBJ whole genome shotgun (WGS) entry which is preliminary data.</text>
</comment>
<keyword evidence="3" id="KW-1185">Reference proteome</keyword>
<dbReference type="Proteomes" id="UP000326062">
    <property type="component" value="Chromosome X"/>
</dbReference>